<proteinExistence type="predicted"/>
<name>A0A0F7R0L0_9SPHN</name>
<dbReference type="AlphaFoldDB" id="A0A0F7R0L0"/>
<evidence type="ECO:0000313" key="1">
    <source>
        <dbReference type="EMBL" id="BAR72243.1"/>
    </source>
</evidence>
<sequence>MAALRDALAKGELPFDASRLAGLIDRYHGSRS</sequence>
<accession>A0A0F7R0L0</accession>
<organism evidence="1">
    <name type="scientific">Sphingomonas sp. A1</name>
    <dbReference type="NCBI Taxonomy" id="90322"/>
    <lineage>
        <taxon>Bacteria</taxon>
        <taxon>Pseudomonadati</taxon>
        <taxon>Pseudomonadota</taxon>
        <taxon>Alphaproteobacteria</taxon>
        <taxon>Sphingomonadales</taxon>
        <taxon>Sphingomonadaceae</taxon>
        <taxon>Sphingomonas</taxon>
    </lineage>
</organism>
<reference evidence="1" key="1">
    <citation type="submission" date="2015-04" db="EMBL/GenBank/DDBJ databases">
        <title>Formation of a single polar flagellum by lateral and polar bacterial flagellar gene sets.</title>
        <authorList>
            <person name="Maruyama Y."/>
            <person name="Kobayashi M."/>
            <person name="Murata K."/>
            <person name="Hashimoto W."/>
        </authorList>
    </citation>
    <scope>NUCLEOTIDE SEQUENCE</scope>
    <source>
        <strain evidence="1">A1</strain>
    </source>
</reference>
<evidence type="ECO:0008006" key="2">
    <source>
        <dbReference type="Google" id="ProtNLM"/>
    </source>
</evidence>
<protein>
    <recommendedName>
        <fullName evidence="2">Flagellar biosynthesis anti-sigma factor FlgM</fullName>
    </recommendedName>
</protein>
<dbReference type="EMBL" id="LC043068">
    <property type="protein sequence ID" value="BAR72243.1"/>
    <property type="molecule type" value="Genomic_DNA"/>
</dbReference>